<dbReference type="InterPro" id="IPR058548">
    <property type="entry name" value="MlaB-like_STAS"/>
</dbReference>
<dbReference type="AlphaFoldDB" id="A0A1I3YDD6"/>
<dbReference type="OrthoDB" id="329313at2"/>
<sequence>MFSCTVQGPPEHPVIKLSGSLTLEHSREIHAELLARLPKADVITLDLGDSEKSDLSFVQILCSLLKEQDKAISFTSLPPHLLENAASLGADSLIKEISNRTEDNP</sequence>
<evidence type="ECO:0000259" key="1">
    <source>
        <dbReference type="Pfam" id="PF13466"/>
    </source>
</evidence>
<dbReference type="STRING" id="52560.SAMN04488082_11982"/>
<dbReference type="Gene3D" id="3.30.750.24">
    <property type="entry name" value="STAS domain"/>
    <property type="match status" value="1"/>
</dbReference>
<gene>
    <name evidence="2" type="ORF">SAMN04488082_11982</name>
</gene>
<proteinExistence type="predicted"/>
<evidence type="ECO:0000313" key="2">
    <source>
        <dbReference type="EMBL" id="SFK29753.1"/>
    </source>
</evidence>
<dbReference type="EMBL" id="FORX01000019">
    <property type="protein sequence ID" value="SFK29753.1"/>
    <property type="molecule type" value="Genomic_DNA"/>
</dbReference>
<evidence type="ECO:0000313" key="3">
    <source>
        <dbReference type="Proteomes" id="UP000198635"/>
    </source>
</evidence>
<protein>
    <submittedName>
        <fullName evidence="2">STAS domain-containing protein</fullName>
    </submittedName>
</protein>
<feature type="domain" description="MlaB-like STAS" evidence="1">
    <location>
        <begin position="15"/>
        <end position="91"/>
    </location>
</feature>
<dbReference type="InterPro" id="IPR036513">
    <property type="entry name" value="STAS_dom_sf"/>
</dbReference>
<reference evidence="3" key="1">
    <citation type="submission" date="2016-10" db="EMBL/GenBank/DDBJ databases">
        <authorList>
            <person name="Varghese N."/>
            <person name="Submissions S."/>
        </authorList>
    </citation>
    <scope>NUCLEOTIDE SEQUENCE [LARGE SCALE GENOMIC DNA]</scope>
    <source>
        <strain evidence="3">DSM 5918</strain>
    </source>
</reference>
<name>A0A1I3YDD6_9BACT</name>
<dbReference type="Proteomes" id="UP000198635">
    <property type="component" value="Unassembled WGS sequence"/>
</dbReference>
<accession>A0A1I3YDD6</accession>
<keyword evidence="3" id="KW-1185">Reference proteome</keyword>
<dbReference type="Pfam" id="PF13466">
    <property type="entry name" value="STAS_2"/>
    <property type="match status" value="1"/>
</dbReference>
<organism evidence="2 3">
    <name type="scientific">Desulfomicrobium apsheronum</name>
    <dbReference type="NCBI Taxonomy" id="52560"/>
    <lineage>
        <taxon>Bacteria</taxon>
        <taxon>Pseudomonadati</taxon>
        <taxon>Thermodesulfobacteriota</taxon>
        <taxon>Desulfovibrionia</taxon>
        <taxon>Desulfovibrionales</taxon>
        <taxon>Desulfomicrobiaceae</taxon>
        <taxon>Desulfomicrobium</taxon>
    </lineage>
</organism>
<dbReference type="RefSeq" id="WP_092377940.1">
    <property type="nucleotide sequence ID" value="NZ_FORX01000019.1"/>
</dbReference>
<dbReference type="SUPFAM" id="SSF52091">
    <property type="entry name" value="SpoIIaa-like"/>
    <property type="match status" value="1"/>
</dbReference>